<dbReference type="Pfam" id="PF00096">
    <property type="entry name" value="zf-C2H2"/>
    <property type="match status" value="2"/>
</dbReference>
<evidence type="ECO:0000256" key="10">
    <source>
        <dbReference type="ARBA" id="ARBA00023242"/>
    </source>
</evidence>
<evidence type="ECO:0000259" key="13">
    <source>
        <dbReference type="PROSITE" id="PS50157"/>
    </source>
</evidence>
<evidence type="ECO:0000256" key="9">
    <source>
        <dbReference type="ARBA" id="ARBA00023163"/>
    </source>
</evidence>
<sequence>MFTMQNASVESKRQAAIDKQQWWDTEDAVFTSHQLMNQAVACKSVVDSVGGVKSNHCDVEVRPFLSQNMTIIEDKKTEKFSDKAEGVKSRLRLKQNIQKKRPGDGDASNDRVIKQPLLEVVVENAEEPQPSLNRAFKCKVCSRTFRKMWYLKSHMRQHKETRNFACNLCKRSFKESWNLANHMRVHENKITPMISKTQLKASDLKFFYFRKRNFKSCIPFKKGIQFSPAKWSCGRTERTNPPSPPTPNPCDGDD</sequence>
<dbReference type="SUPFAM" id="SSF57667">
    <property type="entry name" value="beta-beta-alpha zinc fingers"/>
    <property type="match status" value="1"/>
</dbReference>
<evidence type="ECO:0000256" key="7">
    <source>
        <dbReference type="ARBA" id="ARBA00023015"/>
    </source>
</evidence>
<dbReference type="Gene3D" id="3.30.160.60">
    <property type="entry name" value="Classic Zinc Finger"/>
    <property type="match status" value="2"/>
</dbReference>
<dbReference type="GO" id="GO:0000978">
    <property type="term" value="F:RNA polymerase II cis-regulatory region sequence-specific DNA binding"/>
    <property type="evidence" value="ECO:0007669"/>
    <property type="project" value="TreeGrafter"/>
</dbReference>
<feature type="domain" description="C2H2-type" evidence="13">
    <location>
        <begin position="164"/>
        <end position="191"/>
    </location>
</feature>
<evidence type="ECO:0000313" key="15">
    <source>
        <dbReference type="Proteomes" id="UP000694388"/>
    </source>
</evidence>
<dbReference type="Ensembl" id="ENSEBUT00000027181.1">
    <property type="protein sequence ID" value="ENSEBUP00000026605.1"/>
    <property type="gene ID" value="ENSEBUG00000016385.1"/>
</dbReference>
<dbReference type="PANTHER" id="PTHR23235:SF120">
    <property type="entry name" value="KRUPPEL-LIKE FACTOR 15"/>
    <property type="match status" value="1"/>
</dbReference>
<evidence type="ECO:0000256" key="8">
    <source>
        <dbReference type="ARBA" id="ARBA00023125"/>
    </source>
</evidence>
<keyword evidence="6" id="KW-0862">Zinc</keyword>
<evidence type="ECO:0000256" key="3">
    <source>
        <dbReference type="ARBA" id="ARBA00022723"/>
    </source>
</evidence>
<keyword evidence="8" id="KW-0238">DNA-binding</keyword>
<proteinExistence type="inferred from homology"/>
<dbReference type="GO" id="GO:0008270">
    <property type="term" value="F:zinc ion binding"/>
    <property type="evidence" value="ECO:0007669"/>
    <property type="project" value="UniProtKB-KW"/>
</dbReference>
<organism evidence="14 15">
    <name type="scientific">Eptatretus burgeri</name>
    <name type="common">Inshore hagfish</name>
    <dbReference type="NCBI Taxonomy" id="7764"/>
    <lineage>
        <taxon>Eukaryota</taxon>
        <taxon>Metazoa</taxon>
        <taxon>Chordata</taxon>
        <taxon>Craniata</taxon>
        <taxon>Vertebrata</taxon>
        <taxon>Cyclostomata</taxon>
        <taxon>Myxini</taxon>
        <taxon>Myxiniformes</taxon>
        <taxon>Myxinidae</taxon>
        <taxon>Eptatretinae</taxon>
        <taxon>Eptatretus</taxon>
    </lineage>
</organism>
<dbReference type="InterPro" id="IPR036236">
    <property type="entry name" value="Znf_C2H2_sf"/>
</dbReference>
<reference evidence="14" key="1">
    <citation type="submission" date="2025-08" db="UniProtKB">
        <authorList>
            <consortium name="Ensembl"/>
        </authorList>
    </citation>
    <scope>IDENTIFICATION</scope>
</reference>
<keyword evidence="10" id="KW-0539">Nucleus</keyword>
<dbReference type="Proteomes" id="UP000694388">
    <property type="component" value="Unplaced"/>
</dbReference>
<dbReference type="SMART" id="SM00355">
    <property type="entry name" value="ZnF_C2H2"/>
    <property type="match status" value="2"/>
</dbReference>
<keyword evidence="9" id="KW-0804">Transcription</keyword>
<dbReference type="PANTHER" id="PTHR23235">
    <property type="entry name" value="KRUEPPEL-LIKE TRANSCRIPTION FACTOR"/>
    <property type="match status" value="1"/>
</dbReference>
<feature type="region of interest" description="Disordered" evidence="12">
    <location>
        <begin position="232"/>
        <end position="254"/>
    </location>
</feature>
<feature type="domain" description="C2H2-type" evidence="13">
    <location>
        <begin position="136"/>
        <end position="163"/>
    </location>
</feature>
<keyword evidence="4" id="KW-0677">Repeat</keyword>
<evidence type="ECO:0000256" key="4">
    <source>
        <dbReference type="ARBA" id="ARBA00022737"/>
    </source>
</evidence>
<keyword evidence="3" id="KW-0479">Metal-binding</keyword>
<evidence type="ECO:0000256" key="1">
    <source>
        <dbReference type="ARBA" id="ARBA00004123"/>
    </source>
</evidence>
<reference evidence="14" key="2">
    <citation type="submission" date="2025-09" db="UniProtKB">
        <authorList>
            <consortium name="Ensembl"/>
        </authorList>
    </citation>
    <scope>IDENTIFICATION</scope>
</reference>
<evidence type="ECO:0000256" key="6">
    <source>
        <dbReference type="ARBA" id="ARBA00022833"/>
    </source>
</evidence>
<dbReference type="InterPro" id="IPR013087">
    <property type="entry name" value="Znf_C2H2_type"/>
</dbReference>
<dbReference type="GO" id="GO:0000981">
    <property type="term" value="F:DNA-binding transcription factor activity, RNA polymerase II-specific"/>
    <property type="evidence" value="ECO:0007669"/>
    <property type="project" value="TreeGrafter"/>
</dbReference>
<dbReference type="PROSITE" id="PS50157">
    <property type="entry name" value="ZINC_FINGER_C2H2_2"/>
    <property type="match status" value="2"/>
</dbReference>
<dbReference type="AlphaFoldDB" id="A0A8C4R8T1"/>
<dbReference type="GO" id="GO:0005634">
    <property type="term" value="C:nucleus"/>
    <property type="evidence" value="ECO:0007669"/>
    <property type="project" value="UniProtKB-SubCell"/>
</dbReference>
<evidence type="ECO:0000256" key="12">
    <source>
        <dbReference type="SAM" id="MobiDB-lite"/>
    </source>
</evidence>
<keyword evidence="7" id="KW-0805">Transcription regulation</keyword>
<evidence type="ECO:0000256" key="5">
    <source>
        <dbReference type="ARBA" id="ARBA00022771"/>
    </source>
</evidence>
<name>A0A8C4R8T1_EPTBU</name>
<evidence type="ECO:0000256" key="2">
    <source>
        <dbReference type="ARBA" id="ARBA00006991"/>
    </source>
</evidence>
<accession>A0A8C4R8T1</accession>
<dbReference type="FunFam" id="3.30.160.60:FF:001156">
    <property type="entry name" value="Zinc finger protein 407"/>
    <property type="match status" value="1"/>
</dbReference>
<protein>
    <recommendedName>
        <fullName evidence="13">C2H2-type domain-containing protein</fullName>
    </recommendedName>
</protein>
<evidence type="ECO:0000256" key="11">
    <source>
        <dbReference type="PROSITE-ProRule" id="PRU00042"/>
    </source>
</evidence>
<keyword evidence="15" id="KW-1185">Reference proteome</keyword>
<dbReference type="GeneTree" id="ENSGT00940000173431"/>
<dbReference type="PROSITE" id="PS00028">
    <property type="entry name" value="ZINC_FINGER_C2H2_1"/>
    <property type="match status" value="2"/>
</dbReference>
<evidence type="ECO:0000313" key="14">
    <source>
        <dbReference type="Ensembl" id="ENSEBUP00000026605.1"/>
    </source>
</evidence>
<comment type="subcellular location">
    <subcellularLocation>
        <location evidence="1">Nucleus</location>
    </subcellularLocation>
</comment>
<comment type="similarity">
    <text evidence="2">Belongs to the krueppel C2H2-type zinc-finger protein family.</text>
</comment>
<keyword evidence="5 11" id="KW-0863">Zinc-finger</keyword>